<keyword evidence="1" id="KW-0732">Signal</keyword>
<dbReference type="AlphaFoldDB" id="A0A934MXI8"/>
<feature type="chain" id="PRO_5036884972" description="DUF3299 domain-containing protein" evidence="1">
    <location>
        <begin position="19"/>
        <end position="137"/>
    </location>
</feature>
<sequence length="137" mass="15497">MRIVLLLLWLGMSSVSMAADKLHFRDLYGRGGEFSEMAKQKQGQTIRVRGYMAPPIKAQAAFFVLTKMPMSYCPFCESEADWPADIMLVKTDDIIDVVPYNQPIYVTGQLEIGTQVDEETGFLSRVRLVHAEFETAK</sequence>
<evidence type="ECO:0008006" key="4">
    <source>
        <dbReference type="Google" id="ProtNLM"/>
    </source>
</evidence>
<comment type="caution">
    <text evidence="2">The sequence shown here is derived from an EMBL/GenBank/DDBJ whole genome shotgun (WGS) entry which is preliminary data.</text>
</comment>
<dbReference type="Gene3D" id="2.40.50.870">
    <property type="entry name" value="Protein of unknown function (DUF3299)"/>
    <property type="match status" value="1"/>
</dbReference>
<gene>
    <name evidence="2" type="ORF">I8J31_16925</name>
</gene>
<dbReference type="Proteomes" id="UP000628710">
    <property type="component" value="Unassembled WGS sequence"/>
</dbReference>
<protein>
    <recommendedName>
        <fullName evidence="4">DUF3299 domain-containing protein</fullName>
    </recommendedName>
</protein>
<evidence type="ECO:0000313" key="2">
    <source>
        <dbReference type="EMBL" id="MBJ7539364.1"/>
    </source>
</evidence>
<evidence type="ECO:0000313" key="3">
    <source>
        <dbReference type="Proteomes" id="UP000628710"/>
    </source>
</evidence>
<reference evidence="2" key="1">
    <citation type="submission" date="2020-12" db="EMBL/GenBank/DDBJ databases">
        <title>Marinomonas arctica sp. nov., a psychrotolerant bacterium isolated from the Arctic.</title>
        <authorList>
            <person name="Zhang Y."/>
        </authorList>
    </citation>
    <scope>NUCLEOTIDE SEQUENCE</scope>
    <source>
        <strain evidence="2">C1424</strain>
    </source>
</reference>
<accession>A0A934MXI8</accession>
<feature type="signal peptide" evidence="1">
    <location>
        <begin position="1"/>
        <end position="18"/>
    </location>
</feature>
<evidence type="ECO:0000256" key="1">
    <source>
        <dbReference type="SAM" id="SignalP"/>
    </source>
</evidence>
<dbReference type="EMBL" id="JAEMNX010000024">
    <property type="protein sequence ID" value="MBJ7539364.1"/>
    <property type="molecule type" value="Genomic_DNA"/>
</dbReference>
<organism evidence="2 3">
    <name type="scientific">Marinomonas transparens</name>
    <dbReference type="NCBI Taxonomy" id="2795388"/>
    <lineage>
        <taxon>Bacteria</taxon>
        <taxon>Pseudomonadati</taxon>
        <taxon>Pseudomonadota</taxon>
        <taxon>Gammaproteobacteria</taxon>
        <taxon>Oceanospirillales</taxon>
        <taxon>Oceanospirillaceae</taxon>
        <taxon>Marinomonas</taxon>
    </lineage>
</organism>
<keyword evidence="3" id="KW-1185">Reference proteome</keyword>
<dbReference type="RefSeq" id="WP_199469769.1">
    <property type="nucleotide sequence ID" value="NZ_JAEMNX010000024.1"/>
</dbReference>
<name>A0A934MXI8_9GAMM</name>
<proteinExistence type="predicted"/>